<reference evidence="2 3" key="1">
    <citation type="submission" date="2019-05" db="EMBL/GenBank/DDBJ databases">
        <title>Another draft genome of Portunus trituberculatus and its Hox gene families provides insights of decapod evolution.</title>
        <authorList>
            <person name="Jeong J.-H."/>
            <person name="Song I."/>
            <person name="Kim S."/>
            <person name="Choi T."/>
            <person name="Kim D."/>
            <person name="Ryu S."/>
            <person name="Kim W."/>
        </authorList>
    </citation>
    <scope>NUCLEOTIDE SEQUENCE [LARGE SCALE GENOMIC DNA]</scope>
    <source>
        <tissue evidence="2">Muscle</tissue>
    </source>
</reference>
<evidence type="ECO:0000313" key="3">
    <source>
        <dbReference type="Proteomes" id="UP000324222"/>
    </source>
</evidence>
<feature type="compositionally biased region" description="Basic and acidic residues" evidence="1">
    <location>
        <begin position="82"/>
        <end position="95"/>
    </location>
</feature>
<sequence length="95" mass="9916">MSYTTCSGPHHGVTLKRSATTPGHSTPGHTPTRSLSGGLPSRIKSCAIKKCLASSCYPPFITDRQAGGRKGRQGSIQAGREIGWKEGGHAREAAA</sequence>
<feature type="region of interest" description="Disordered" evidence="1">
    <location>
        <begin position="62"/>
        <end position="95"/>
    </location>
</feature>
<dbReference type="Proteomes" id="UP000324222">
    <property type="component" value="Unassembled WGS sequence"/>
</dbReference>
<dbReference type="AlphaFoldDB" id="A0A5B7JBC2"/>
<evidence type="ECO:0000313" key="2">
    <source>
        <dbReference type="EMBL" id="MPC91975.1"/>
    </source>
</evidence>
<keyword evidence="3" id="KW-1185">Reference proteome</keyword>
<name>A0A5B7JBC2_PORTR</name>
<feature type="compositionally biased region" description="Low complexity" evidence="1">
    <location>
        <begin position="20"/>
        <end position="32"/>
    </location>
</feature>
<protein>
    <submittedName>
        <fullName evidence="2">Uncharacterized protein</fullName>
    </submittedName>
</protein>
<accession>A0A5B7JBC2</accession>
<evidence type="ECO:0000256" key="1">
    <source>
        <dbReference type="SAM" id="MobiDB-lite"/>
    </source>
</evidence>
<feature type="region of interest" description="Disordered" evidence="1">
    <location>
        <begin position="1"/>
        <end position="40"/>
    </location>
</feature>
<comment type="caution">
    <text evidence="2">The sequence shown here is derived from an EMBL/GenBank/DDBJ whole genome shotgun (WGS) entry which is preliminary data.</text>
</comment>
<dbReference type="EMBL" id="VSRR010089663">
    <property type="protein sequence ID" value="MPC91975.1"/>
    <property type="molecule type" value="Genomic_DNA"/>
</dbReference>
<organism evidence="2 3">
    <name type="scientific">Portunus trituberculatus</name>
    <name type="common">Swimming crab</name>
    <name type="synonym">Neptunus trituberculatus</name>
    <dbReference type="NCBI Taxonomy" id="210409"/>
    <lineage>
        <taxon>Eukaryota</taxon>
        <taxon>Metazoa</taxon>
        <taxon>Ecdysozoa</taxon>
        <taxon>Arthropoda</taxon>
        <taxon>Crustacea</taxon>
        <taxon>Multicrustacea</taxon>
        <taxon>Malacostraca</taxon>
        <taxon>Eumalacostraca</taxon>
        <taxon>Eucarida</taxon>
        <taxon>Decapoda</taxon>
        <taxon>Pleocyemata</taxon>
        <taxon>Brachyura</taxon>
        <taxon>Eubrachyura</taxon>
        <taxon>Portunoidea</taxon>
        <taxon>Portunidae</taxon>
        <taxon>Portuninae</taxon>
        <taxon>Portunus</taxon>
    </lineage>
</organism>
<gene>
    <name evidence="2" type="ORF">E2C01_087041</name>
</gene>
<proteinExistence type="predicted"/>